<keyword evidence="1" id="KW-1133">Transmembrane helix</keyword>
<accession>A0A810Q127</accession>
<sequence length="281" mass="33198">MNWNNIWESTISGIFVVIFGGISAWLAYILGIRGKEKSQIASRRKQEIYIPLKYEMKTLMEMNDIWRDINIPETDNILAKNDELVVSEELYKKCQKLSDVIARYKSINMYNVVADILSDRFKEKYAQLYGSITHIEHICQPDYEDDFEVEDPEIIAFYETIRIKSNIDNLMKNDVGYEEYCRQENYVSPLEEYFARICASVLPHGEKTYQGIQLIDEALAQKKKTPAEYIAYDFDFFTIYNKNVKVQEKEMLLDEIKELALDLYENLMIKIRNIGNRYEKE</sequence>
<keyword evidence="3" id="KW-1185">Reference proteome</keyword>
<protein>
    <submittedName>
        <fullName evidence="2">Uncharacterized protein</fullName>
    </submittedName>
</protein>
<dbReference type="EMBL" id="AP023418">
    <property type="protein sequence ID" value="BCK81634.1"/>
    <property type="molecule type" value="Genomic_DNA"/>
</dbReference>
<dbReference type="RefSeq" id="WP_213540392.1">
    <property type="nucleotide sequence ID" value="NZ_AP023418.1"/>
</dbReference>
<reference evidence="2" key="1">
    <citation type="submission" date="2020-09" db="EMBL/GenBank/DDBJ databases">
        <title>New species isolated from human feces.</title>
        <authorList>
            <person name="Kitahara M."/>
            <person name="Shigeno Y."/>
            <person name="Shime M."/>
            <person name="Matsumoto Y."/>
            <person name="Nakamura S."/>
            <person name="Motooka D."/>
            <person name="Fukuoka S."/>
            <person name="Nishikawa H."/>
            <person name="Benno Y."/>
        </authorList>
    </citation>
    <scope>NUCLEOTIDE SEQUENCE</scope>
    <source>
        <strain evidence="2">MM50</strain>
    </source>
</reference>
<keyword evidence="1" id="KW-0472">Membrane</keyword>
<evidence type="ECO:0000313" key="3">
    <source>
        <dbReference type="Proteomes" id="UP000681035"/>
    </source>
</evidence>
<dbReference type="Proteomes" id="UP000681035">
    <property type="component" value="Chromosome"/>
</dbReference>
<keyword evidence="1" id="KW-0812">Transmembrane</keyword>
<evidence type="ECO:0000256" key="1">
    <source>
        <dbReference type="SAM" id="Phobius"/>
    </source>
</evidence>
<evidence type="ECO:0000313" key="2">
    <source>
        <dbReference type="EMBL" id="BCK81634.1"/>
    </source>
</evidence>
<proteinExistence type="predicted"/>
<organism evidence="2 3">
    <name type="scientific">Vescimonas coprocola</name>
    <dbReference type="NCBI Taxonomy" id="2714355"/>
    <lineage>
        <taxon>Bacteria</taxon>
        <taxon>Bacillati</taxon>
        <taxon>Bacillota</taxon>
        <taxon>Clostridia</taxon>
        <taxon>Eubacteriales</taxon>
        <taxon>Oscillospiraceae</taxon>
        <taxon>Vescimonas</taxon>
    </lineage>
</organism>
<dbReference type="AlphaFoldDB" id="A0A810Q127"/>
<name>A0A810Q127_9FIRM</name>
<feature type="transmembrane region" description="Helical" evidence="1">
    <location>
        <begin position="6"/>
        <end position="30"/>
    </location>
</feature>
<gene>
    <name evidence="2" type="ORF">MM50RIKEN_13970</name>
</gene>
<dbReference type="KEGG" id="vcop:MM50RIKEN_13970"/>